<dbReference type="AlphaFoldDB" id="A0A0L0DNP5"/>
<feature type="region of interest" description="Disordered" evidence="1">
    <location>
        <begin position="522"/>
        <end position="561"/>
    </location>
</feature>
<feature type="region of interest" description="Disordered" evidence="1">
    <location>
        <begin position="583"/>
        <end position="614"/>
    </location>
</feature>
<evidence type="ECO:0000313" key="4">
    <source>
        <dbReference type="Proteomes" id="UP000054408"/>
    </source>
</evidence>
<dbReference type="GeneID" id="25567822"/>
<keyword evidence="2" id="KW-0812">Transmembrane</keyword>
<organism evidence="3 4">
    <name type="scientific">Thecamonas trahens ATCC 50062</name>
    <dbReference type="NCBI Taxonomy" id="461836"/>
    <lineage>
        <taxon>Eukaryota</taxon>
        <taxon>Apusozoa</taxon>
        <taxon>Apusomonadida</taxon>
        <taxon>Apusomonadidae</taxon>
        <taxon>Thecamonas</taxon>
    </lineage>
</organism>
<reference evidence="3 4" key="1">
    <citation type="submission" date="2010-05" db="EMBL/GenBank/DDBJ databases">
        <title>The Genome Sequence of Thecamonas trahens ATCC 50062.</title>
        <authorList>
            <consortium name="The Broad Institute Genome Sequencing Platform"/>
            <person name="Russ C."/>
            <person name="Cuomo C."/>
            <person name="Shea T."/>
            <person name="Young S.K."/>
            <person name="Zeng Q."/>
            <person name="Koehrsen M."/>
            <person name="Haas B."/>
            <person name="Borodovsky M."/>
            <person name="Guigo R."/>
            <person name="Alvarado L."/>
            <person name="Berlin A."/>
            <person name="Bochicchio J."/>
            <person name="Borenstein D."/>
            <person name="Chapman S."/>
            <person name="Chen Z."/>
            <person name="Freedman E."/>
            <person name="Gellesch M."/>
            <person name="Goldberg J."/>
            <person name="Griggs A."/>
            <person name="Gujja S."/>
            <person name="Heilman E."/>
            <person name="Heiman D."/>
            <person name="Hepburn T."/>
            <person name="Howarth C."/>
            <person name="Jen D."/>
            <person name="Larson L."/>
            <person name="Mehta T."/>
            <person name="Park D."/>
            <person name="Pearson M."/>
            <person name="Roberts A."/>
            <person name="Saif S."/>
            <person name="Shenoy N."/>
            <person name="Sisk P."/>
            <person name="Stolte C."/>
            <person name="Sykes S."/>
            <person name="Thomson T."/>
            <person name="Walk T."/>
            <person name="White J."/>
            <person name="Yandava C."/>
            <person name="Burger G."/>
            <person name="Gray M.W."/>
            <person name="Holland P.W.H."/>
            <person name="King N."/>
            <person name="Lang F.B.F."/>
            <person name="Roger A.J."/>
            <person name="Ruiz-Trillo I."/>
            <person name="Lander E."/>
            <person name="Nusbaum C."/>
        </authorList>
    </citation>
    <scope>NUCLEOTIDE SEQUENCE [LARGE SCALE GENOMIC DNA]</scope>
    <source>
        <strain evidence="3 4">ATCC 50062</strain>
    </source>
</reference>
<dbReference type="OrthoDB" id="10690102at2759"/>
<gene>
    <name evidence="3" type="ORF">AMSG_09336</name>
</gene>
<evidence type="ECO:0000256" key="1">
    <source>
        <dbReference type="SAM" id="MobiDB-lite"/>
    </source>
</evidence>
<keyword evidence="4" id="KW-1185">Reference proteome</keyword>
<evidence type="ECO:0000313" key="3">
    <source>
        <dbReference type="EMBL" id="KNC53043.1"/>
    </source>
</evidence>
<feature type="compositionally biased region" description="Basic residues" evidence="1">
    <location>
        <begin position="528"/>
        <end position="551"/>
    </location>
</feature>
<feature type="transmembrane region" description="Helical" evidence="2">
    <location>
        <begin position="474"/>
        <end position="494"/>
    </location>
</feature>
<keyword evidence="2" id="KW-1133">Transmembrane helix</keyword>
<keyword evidence="2" id="KW-0472">Membrane</keyword>
<evidence type="ECO:0000256" key="2">
    <source>
        <dbReference type="SAM" id="Phobius"/>
    </source>
</evidence>
<dbReference type="Proteomes" id="UP000054408">
    <property type="component" value="Unassembled WGS sequence"/>
</dbReference>
<name>A0A0L0DNP5_THETB</name>
<proteinExistence type="predicted"/>
<accession>A0A0L0DNP5</accession>
<dbReference type="EMBL" id="GL349478">
    <property type="protein sequence ID" value="KNC53043.1"/>
    <property type="molecule type" value="Genomic_DNA"/>
</dbReference>
<dbReference type="RefSeq" id="XP_013754721.1">
    <property type="nucleotide sequence ID" value="XM_013899267.1"/>
</dbReference>
<protein>
    <submittedName>
        <fullName evidence="3">Uncharacterized protein</fullName>
    </submittedName>
</protein>
<sequence length="614" mass="66108">MPMLMVMAEARCSQFPVSTTGATTDSNLQAFGPKVAYNPDKSEALIVWFADKIDTAFEVYGQIVSTKTGKSLYGNDFQISKMGTVETDTRYDAMTPSVAYSTKEREYLVVFQGDQEGQDNAFEIYGQRVSETGELLGTRSFQISQTGADPTDSKYLAANPHVVYNSRDNVYYVVWEADAEGNSHAVEIWGAVVSVVGDVSPIQRLSFMGIVDTDTAFNGFYPDVAYNSVDNEYLVVWQGENATHHAFEAYGQIVEGATGLRIGKNFQISDMGIDPTSTSFRAFRPKIEYNPTGNNYLVVWYGDTDRVGANGVLNIYGQIVTAGGGLQVPPSFPISQMGESAFDPTYDGVHPDLTYNANQDEYFVVWEGDEPGQDDANEVYAQRLTGAQGAKAGSRSRLSVTGANDADSSYVVQKATVTYASGERKFVAAWGADSQGAKEAYEINVALVGEDGVGIVGDFCSDAAPASTSRNTTAAAILVVVALLVIFGIGFVVYKIRANRQKAEAERAAAAAAAAREANRGGAAAAKSAHKGPGTHKSRKVKVSRKKKSRKPPTASRVTKGLNAEPSYSYVSYETYTYEFDDEISSDSRGGSKLARVDGAVDSGSGFYSDEARV</sequence>